<accession>A0A061RLM1</accession>
<dbReference type="EMBL" id="GBEZ01013047">
    <property type="protein sequence ID" value="JAC72903.1"/>
    <property type="molecule type" value="Transcribed_RNA"/>
</dbReference>
<proteinExistence type="predicted"/>
<protein>
    <submittedName>
        <fullName evidence="2">Uncharacterized protein</fullName>
    </submittedName>
</protein>
<feature type="region of interest" description="Disordered" evidence="1">
    <location>
        <begin position="1"/>
        <end position="104"/>
    </location>
</feature>
<dbReference type="AlphaFoldDB" id="A0A061RLM1"/>
<evidence type="ECO:0000256" key="1">
    <source>
        <dbReference type="SAM" id="MobiDB-lite"/>
    </source>
</evidence>
<feature type="non-terminal residue" evidence="2">
    <location>
        <position position="141"/>
    </location>
</feature>
<organism evidence="2">
    <name type="scientific">Tetraselmis sp. GSL018</name>
    <dbReference type="NCBI Taxonomy" id="582737"/>
    <lineage>
        <taxon>Eukaryota</taxon>
        <taxon>Viridiplantae</taxon>
        <taxon>Chlorophyta</taxon>
        <taxon>core chlorophytes</taxon>
        <taxon>Chlorodendrophyceae</taxon>
        <taxon>Chlorodendrales</taxon>
        <taxon>Chlorodendraceae</taxon>
        <taxon>Tetraselmis</taxon>
    </lineage>
</organism>
<gene>
    <name evidence="2" type="ORF">TSPGSL018_30212</name>
</gene>
<reference evidence="2" key="1">
    <citation type="submission" date="2014-05" db="EMBL/GenBank/DDBJ databases">
        <title>The transcriptome of the halophilic microalga Tetraselmis sp. GSL018 isolated from the Great Salt Lake, Utah.</title>
        <authorList>
            <person name="Jinkerson R.E."/>
            <person name="D'Adamo S."/>
            <person name="Posewitz M.C."/>
        </authorList>
    </citation>
    <scope>NUCLEOTIDE SEQUENCE</scope>
    <source>
        <strain evidence="2">GSL018</strain>
    </source>
</reference>
<sequence length="141" mass="14886">RGCRCRARALEGSQGGSRPPGSHTRPHATRGAAAALCPGGRATPPSPPVRRADPSGRARLGLHTRGPGAGQQPRLHQGSRGEGPLRRPPGAPTRPSQERAVRGVPQPCASIVRCRGKRKPHLLSATVQFRRASASRSRKKS</sequence>
<feature type="non-terminal residue" evidence="2">
    <location>
        <position position="1"/>
    </location>
</feature>
<name>A0A061RLM1_9CHLO</name>
<evidence type="ECO:0000313" key="2">
    <source>
        <dbReference type="EMBL" id="JAC72903.1"/>
    </source>
</evidence>